<evidence type="ECO:0000256" key="2">
    <source>
        <dbReference type="ARBA" id="ARBA00022475"/>
    </source>
</evidence>
<protein>
    <recommendedName>
        <fullName evidence="8">RDD domain-containing protein</fullName>
    </recommendedName>
</protein>
<feature type="transmembrane region" description="Helical" evidence="7">
    <location>
        <begin position="171"/>
        <end position="189"/>
    </location>
</feature>
<feature type="compositionally biased region" description="Pro residues" evidence="6">
    <location>
        <begin position="85"/>
        <end position="103"/>
    </location>
</feature>
<feature type="compositionally biased region" description="Pro residues" evidence="6">
    <location>
        <begin position="37"/>
        <end position="56"/>
    </location>
</feature>
<dbReference type="InterPro" id="IPR010432">
    <property type="entry name" value="RDD"/>
</dbReference>
<comment type="caution">
    <text evidence="9">The sequence shown here is derived from an EMBL/GenBank/DDBJ whole genome shotgun (WGS) entry which is preliminary data.</text>
</comment>
<feature type="domain" description="RDD" evidence="8">
    <location>
        <begin position="111"/>
        <end position="267"/>
    </location>
</feature>
<evidence type="ECO:0000256" key="4">
    <source>
        <dbReference type="ARBA" id="ARBA00022989"/>
    </source>
</evidence>
<evidence type="ECO:0000256" key="1">
    <source>
        <dbReference type="ARBA" id="ARBA00004651"/>
    </source>
</evidence>
<gene>
    <name evidence="9" type="ORF">GCM10010151_06570</name>
</gene>
<evidence type="ECO:0000256" key="3">
    <source>
        <dbReference type="ARBA" id="ARBA00022692"/>
    </source>
</evidence>
<dbReference type="PANTHER" id="PTHR36115">
    <property type="entry name" value="PROLINE-RICH ANTIGEN HOMOLOG-RELATED"/>
    <property type="match status" value="1"/>
</dbReference>
<evidence type="ECO:0000256" key="6">
    <source>
        <dbReference type="SAM" id="MobiDB-lite"/>
    </source>
</evidence>
<dbReference type="RefSeq" id="WP_252800206.1">
    <property type="nucleotide sequence ID" value="NZ_BAAABM010000007.1"/>
</dbReference>
<keyword evidence="4 7" id="KW-1133">Transmembrane helix</keyword>
<sequence length="276" mass="29365">MSGAAGLDGDDAAVPADPREDDVPEAPAQDEWAAPGGSPPEQPGPHPRPYGLPPGQPYAAAPGPYGGPPPGPYGAPGQGWHGAPPAGPPPYPPGRPHPAYGPPAPMDPTLAEWWQRLVARIVDGLILLVVTAPLLIWYFSWYLHKIRDVLPSDPEGEEPPIGRLLHVEVRLMGYSLLVGLVSALIAFGYEAVATARWGRTLGKRVMHIKVVALADRGAISGGTAVKRAAIYTLAPQVPSAGGLFALLNVLWLLWDKPYRQCLHDKIAHTVVVKTRL</sequence>
<dbReference type="Proteomes" id="UP001501822">
    <property type="component" value="Unassembled WGS sequence"/>
</dbReference>
<organism evidence="9 10">
    <name type="scientific">Actinoallomurus spadix</name>
    <dbReference type="NCBI Taxonomy" id="79912"/>
    <lineage>
        <taxon>Bacteria</taxon>
        <taxon>Bacillati</taxon>
        <taxon>Actinomycetota</taxon>
        <taxon>Actinomycetes</taxon>
        <taxon>Streptosporangiales</taxon>
        <taxon>Thermomonosporaceae</taxon>
        <taxon>Actinoallomurus</taxon>
    </lineage>
</organism>
<feature type="region of interest" description="Disordered" evidence="6">
    <location>
        <begin position="1"/>
        <end position="103"/>
    </location>
</feature>
<reference evidence="9 10" key="1">
    <citation type="journal article" date="2019" name="Int. J. Syst. Evol. Microbiol.">
        <title>The Global Catalogue of Microorganisms (GCM) 10K type strain sequencing project: providing services to taxonomists for standard genome sequencing and annotation.</title>
        <authorList>
            <consortium name="The Broad Institute Genomics Platform"/>
            <consortium name="The Broad Institute Genome Sequencing Center for Infectious Disease"/>
            <person name="Wu L."/>
            <person name="Ma J."/>
        </authorList>
    </citation>
    <scope>NUCLEOTIDE SEQUENCE [LARGE SCALE GENOMIC DNA]</scope>
    <source>
        <strain evidence="9 10">JCM 3146</strain>
    </source>
</reference>
<keyword evidence="3 7" id="KW-0812">Transmembrane</keyword>
<comment type="subcellular location">
    <subcellularLocation>
        <location evidence="1">Cell membrane</location>
        <topology evidence="1">Multi-pass membrane protein</topology>
    </subcellularLocation>
</comment>
<evidence type="ECO:0000313" key="10">
    <source>
        <dbReference type="Proteomes" id="UP001501822"/>
    </source>
</evidence>
<accession>A0ABN0VX56</accession>
<evidence type="ECO:0000256" key="5">
    <source>
        <dbReference type="ARBA" id="ARBA00023136"/>
    </source>
</evidence>
<feature type="transmembrane region" description="Helical" evidence="7">
    <location>
        <begin position="125"/>
        <end position="143"/>
    </location>
</feature>
<evidence type="ECO:0000259" key="8">
    <source>
        <dbReference type="Pfam" id="PF06271"/>
    </source>
</evidence>
<keyword evidence="2" id="KW-1003">Cell membrane</keyword>
<proteinExistence type="predicted"/>
<keyword evidence="5 7" id="KW-0472">Membrane</keyword>
<dbReference type="EMBL" id="BAAABM010000007">
    <property type="protein sequence ID" value="GAA0319538.1"/>
    <property type="molecule type" value="Genomic_DNA"/>
</dbReference>
<keyword evidence="10" id="KW-1185">Reference proteome</keyword>
<dbReference type="InterPro" id="IPR051791">
    <property type="entry name" value="Pra-immunoreactive"/>
</dbReference>
<feature type="compositionally biased region" description="Low complexity" evidence="6">
    <location>
        <begin position="1"/>
        <end position="16"/>
    </location>
</feature>
<evidence type="ECO:0000256" key="7">
    <source>
        <dbReference type="SAM" id="Phobius"/>
    </source>
</evidence>
<dbReference type="Pfam" id="PF06271">
    <property type="entry name" value="RDD"/>
    <property type="match status" value="1"/>
</dbReference>
<dbReference type="PANTHER" id="PTHR36115:SF4">
    <property type="entry name" value="MEMBRANE PROTEIN"/>
    <property type="match status" value="1"/>
</dbReference>
<evidence type="ECO:0000313" key="9">
    <source>
        <dbReference type="EMBL" id="GAA0319538.1"/>
    </source>
</evidence>
<name>A0ABN0VX56_9ACTN</name>